<keyword evidence="3" id="KW-1185">Reference proteome</keyword>
<sequence length="134" mass="14793">MTIPSPFRGTTGGTSFEEQTIDYPLLNRRIQDEIMALVILAAEVQIALGPTLAEARSLSPAVQRSLQAIDRLQQTLDDLQRVMGFMAAQSPHAGIKIEPLSHVIKLRHLAHKLFDDVDTPFALAEDDSGDIAWF</sequence>
<feature type="coiled-coil region" evidence="1">
    <location>
        <begin position="62"/>
        <end position="89"/>
    </location>
</feature>
<proteinExistence type="predicted"/>
<accession>A0A1Y5TIE1</accession>
<dbReference type="EMBL" id="FWFS01000012">
    <property type="protein sequence ID" value="SLN64838.1"/>
    <property type="molecule type" value="Genomic_DNA"/>
</dbReference>
<protein>
    <submittedName>
        <fullName evidence="2">Uncharacterized protein</fullName>
    </submittedName>
</protein>
<keyword evidence="1" id="KW-0175">Coiled coil</keyword>
<reference evidence="2 3" key="1">
    <citation type="submission" date="2017-03" db="EMBL/GenBank/DDBJ databases">
        <authorList>
            <person name="Afonso C.L."/>
            <person name="Miller P.J."/>
            <person name="Scott M.A."/>
            <person name="Spackman E."/>
            <person name="Goraichik I."/>
            <person name="Dimitrov K.M."/>
            <person name="Suarez D.L."/>
            <person name="Swayne D.E."/>
        </authorList>
    </citation>
    <scope>NUCLEOTIDE SEQUENCE [LARGE SCALE GENOMIC DNA]</scope>
    <source>
        <strain evidence="2 3">CECT 8620</strain>
    </source>
</reference>
<evidence type="ECO:0000256" key="1">
    <source>
        <dbReference type="SAM" id="Coils"/>
    </source>
</evidence>
<name>A0A1Y5TIE1_9RHOB</name>
<dbReference type="Proteomes" id="UP000193862">
    <property type="component" value="Unassembled WGS sequence"/>
</dbReference>
<evidence type="ECO:0000313" key="3">
    <source>
        <dbReference type="Proteomes" id="UP000193862"/>
    </source>
</evidence>
<dbReference type="AlphaFoldDB" id="A0A1Y5TIE1"/>
<dbReference type="OrthoDB" id="7852812at2"/>
<gene>
    <name evidence="2" type="ORF">AQS8620_02976</name>
</gene>
<organism evidence="2 3">
    <name type="scientific">Aquimixticola soesokkakensis</name>
    <dbReference type="NCBI Taxonomy" id="1519096"/>
    <lineage>
        <taxon>Bacteria</taxon>
        <taxon>Pseudomonadati</taxon>
        <taxon>Pseudomonadota</taxon>
        <taxon>Alphaproteobacteria</taxon>
        <taxon>Rhodobacterales</taxon>
        <taxon>Paracoccaceae</taxon>
        <taxon>Aquimixticola</taxon>
    </lineage>
</organism>
<dbReference type="RefSeq" id="WP_085837785.1">
    <property type="nucleotide sequence ID" value="NZ_FWFS01000012.1"/>
</dbReference>
<evidence type="ECO:0000313" key="2">
    <source>
        <dbReference type="EMBL" id="SLN64838.1"/>
    </source>
</evidence>